<dbReference type="SMART" id="SM00326">
    <property type="entry name" value="SH3"/>
    <property type="match status" value="1"/>
</dbReference>
<dbReference type="InterPro" id="IPR036028">
    <property type="entry name" value="SH3-like_dom_sf"/>
</dbReference>
<dbReference type="GO" id="GO:0005737">
    <property type="term" value="C:cytoplasm"/>
    <property type="evidence" value="ECO:0007669"/>
    <property type="project" value="UniProtKB-SubCell"/>
</dbReference>
<dbReference type="GO" id="GO:0006911">
    <property type="term" value="P:phagocytosis, engulfment"/>
    <property type="evidence" value="ECO:0007669"/>
    <property type="project" value="TreeGrafter"/>
</dbReference>
<feature type="compositionally biased region" description="Polar residues" evidence="8">
    <location>
        <begin position="269"/>
        <end position="281"/>
    </location>
</feature>
<dbReference type="SUPFAM" id="SSF50044">
    <property type="entry name" value="SH3-domain"/>
    <property type="match status" value="1"/>
</dbReference>
<evidence type="ECO:0000256" key="2">
    <source>
        <dbReference type="ARBA" id="ARBA00004496"/>
    </source>
</evidence>
<reference evidence="11" key="3">
    <citation type="submission" date="2025-09" db="UniProtKB">
        <authorList>
            <consortium name="Ensembl"/>
        </authorList>
    </citation>
    <scope>IDENTIFICATION</scope>
</reference>
<comment type="subcellular location">
    <subcellularLocation>
        <location evidence="2">Cytoplasm</location>
    </subcellularLocation>
    <subcellularLocation>
        <location evidence="1">Endomembrane system</location>
    </subcellularLocation>
</comment>
<feature type="domain" description="BAR" evidence="10">
    <location>
        <begin position="28"/>
        <end position="244"/>
    </location>
</feature>
<proteinExistence type="predicted"/>
<reference evidence="11" key="1">
    <citation type="submission" date="2021-06" db="EMBL/GenBank/DDBJ databases">
        <authorList>
            <consortium name="Wellcome Sanger Institute Data Sharing"/>
        </authorList>
    </citation>
    <scope>NUCLEOTIDE SEQUENCE [LARGE SCALE GENOMIC DNA]</scope>
</reference>
<dbReference type="PRINTS" id="PR01251">
    <property type="entry name" value="AMPHIPHYSIN"/>
</dbReference>
<dbReference type="InterPro" id="IPR003005">
    <property type="entry name" value="Amphiphysin"/>
</dbReference>
<dbReference type="Pfam" id="PF03114">
    <property type="entry name" value="BAR"/>
    <property type="match status" value="1"/>
</dbReference>
<dbReference type="InterPro" id="IPR001452">
    <property type="entry name" value="SH3_domain"/>
</dbReference>
<dbReference type="Gene3D" id="2.30.30.40">
    <property type="entry name" value="SH3 Domains"/>
    <property type="match status" value="1"/>
</dbReference>
<dbReference type="PROSITE" id="PS51021">
    <property type="entry name" value="BAR"/>
    <property type="match status" value="1"/>
</dbReference>
<dbReference type="Gene3D" id="1.20.1270.60">
    <property type="entry name" value="Arfaptin homology (AH) domain/BAR domain"/>
    <property type="match status" value="1"/>
</dbReference>
<dbReference type="PROSITE" id="PS50002">
    <property type="entry name" value="SH3"/>
    <property type="match status" value="1"/>
</dbReference>
<dbReference type="SMART" id="SM00721">
    <property type="entry name" value="BAR"/>
    <property type="match status" value="1"/>
</dbReference>
<dbReference type="GO" id="GO:0071800">
    <property type="term" value="P:podosome assembly"/>
    <property type="evidence" value="ECO:0007669"/>
    <property type="project" value="TreeGrafter"/>
</dbReference>
<evidence type="ECO:0000256" key="8">
    <source>
        <dbReference type="SAM" id="MobiDB-lite"/>
    </source>
</evidence>
<name>A0A8C4RV18_ERPCA</name>
<feature type="compositionally biased region" description="Polar residues" evidence="8">
    <location>
        <begin position="305"/>
        <end position="330"/>
    </location>
</feature>
<keyword evidence="5" id="KW-0175">Coiled coil</keyword>
<feature type="compositionally biased region" description="Acidic residues" evidence="8">
    <location>
        <begin position="333"/>
        <end position="352"/>
    </location>
</feature>
<keyword evidence="3 7" id="KW-0728">SH3 domain</keyword>
<sequence>MAENKLGSGAGLFAKRVQKQLNRAQEKVLQRLGKTVETKDEQFEQCSHNFNKQQNEGNKLFKDLKAYYNSVKVMHETSKRLSESLQEVYEPDWEGHVELKTIMESDDLLWNDFEEKLSDQAVRVMETYVGQFPEVKDRVSKRNRKLVDYDSSRHHLEALQNAKKKDEPKITKAEEEFNKAQSVFEEINAELREELPALYYSRIACYVTVFQNISNLRDIFYNEMSKLNHDLYNVMTKLESQHSNKVFIIKGVPSKRRSLMISSPIRPVDTSTSLSETSMDLIQSPEKEPLSPVNKDNNAEESPPVSCNGTSSVPINADKSTAQDQSSKNILTIEDETKEILDEEGNEIEDGETSGSASQHLDALSTPAETQTKAETANGPTDLTDPAQSVEIPSQHNECSPSEECDHPLSEGDPNEPSLGDDLNQDTAVMAIQQSEILEESLKAHTEESPGKSDLSCDEELSDSETPVPTEDSTICSEEKLTEDSEDGTVRQNKGGHPQTEDMPPGFLYKGLALEDYLSEEDGQLQLKEGDVILVMTNTNELPEGILTGMNETDWIQQKNPEDYKGSFPASLIQPQAP</sequence>
<feature type="region of interest" description="Disordered" evidence="8">
    <location>
        <begin position="260"/>
        <end position="507"/>
    </location>
</feature>
<feature type="domain" description="SH3" evidence="9">
    <location>
        <begin position="506"/>
        <end position="578"/>
    </location>
</feature>
<gene>
    <name evidence="11" type="primary">BIN2</name>
</gene>
<dbReference type="AlphaFoldDB" id="A0A8C4RV18"/>
<dbReference type="GO" id="GO:0097320">
    <property type="term" value="P:plasma membrane tubulation"/>
    <property type="evidence" value="ECO:0007669"/>
    <property type="project" value="TreeGrafter"/>
</dbReference>
<reference evidence="11" key="2">
    <citation type="submission" date="2025-08" db="UniProtKB">
        <authorList>
            <consortium name="Ensembl"/>
        </authorList>
    </citation>
    <scope>IDENTIFICATION</scope>
</reference>
<dbReference type="PANTHER" id="PTHR46514">
    <property type="entry name" value="AMPHIPHYSIN"/>
    <property type="match status" value="1"/>
</dbReference>
<organism evidence="11 12">
    <name type="scientific">Erpetoichthys calabaricus</name>
    <name type="common">Rope fish</name>
    <name type="synonym">Calamoichthys calabaricus</name>
    <dbReference type="NCBI Taxonomy" id="27687"/>
    <lineage>
        <taxon>Eukaryota</taxon>
        <taxon>Metazoa</taxon>
        <taxon>Chordata</taxon>
        <taxon>Craniata</taxon>
        <taxon>Vertebrata</taxon>
        <taxon>Euteleostomi</taxon>
        <taxon>Actinopterygii</taxon>
        <taxon>Polypteriformes</taxon>
        <taxon>Polypteridae</taxon>
        <taxon>Erpetoichthys</taxon>
    </lineage>
</organism>
<dbReference type="GO" id="GO:0002102">
    <property type="term" value="C:podosome"/>
    <property type="evidence" value="ECO:0007669"/>
    <property type="project" value="TreeGrafter"/>
</dbReference>
<keyword evidence="12" id="KW-1185">Reference proteome</keyword>
<evidence type="ECO:0000259" key="10">
    <source>
        <dbReference type="PROSITE" id="PS51021"/>
    </source>
</evidence>
<dbReference type="InterPro" id="IPR003017">
    <property type="entry name" value="Amphiphysin_1"/>
</dbReference>
<dbReference type="InterPro" id="IPR004148">
    <property type="entry name" value="BAR_dom"/>
</dbReference>
<dbReference type="GO" id="GO:0005543">
    <property type="term" value="F:phospholipid binding"/>
    <property type="evidence" value="ECO:0007669"/>
    <property type="project" value="TreeGrafter"/>
</dbReference>
<evidence type="ECO:0000256" key="7">
    <source>
        <dbReference type="PROSITE-ProRule" id="PRU00192"/>
    </source>
</evidence>
<dbReference type="FunFam" id="1.20.1270.60:FF:000013">
    <property type="entry name" value="Amphiphysin isoform 2"/>
    <property type="match status" value="1"/>
</dbReference>
<evidence type="ECO:0000256" key="1">
    <source>
        <dbReference type="ARBA" id="ARBA00004308"/>
    </source>
</evidence>
<feature type="compositionally biased region" description="Polar residues" evidence="8">
    <location>
        <begin position="391"/>
        <end position="400"/>
    </location>
</feature>
<evidence type="ECO:0000313" key="11">
    <source>
        <dbReference type="Ensembl" id="ENSECRP00000008068.1"/>
    </source>
</evidence>
<dbReference type="PRINTS" id="PR01252">
    <property type="entry name" value="AMPHIPHYSIN1"/>
</dbReference>
<feature type="compositionally biased region" description="Basic and acidic residues" evidence="8">
    <location>
        <begin position="440"/>
        <end position="451"/>
    </location>
</feature>
<dbReference type="GO" id="GO:0001891">
    <property type="term" value="C:phagocytic cup"/>
    <property type="evidence" value="ECO:0007669"/>
    <property type="project" value="TreeGrafter"/>
</dbReference>
<dbReference type="GeneTree" id="ENSGT00950000182882"/>
<keyword evidence="6" id="KW-0472">Membrane</keyword>
<evidence type="ECO:0000259" key="9">
    <source>
        <dbReference type="PROSITE" id="PS50002"/>
    </source>
</evidence>
<evidence type="ECO:0000256" key="4">
    <source>
        <dbReference type="ARBA" id="ARBA00022490"/>
    </source>
</evidence>
<dbReference type="GO" id="GO:0012505">
    <property type="term" value="C:endomembrane system"/>
    <property type="evidence" value="ECO:0007669"/>
    <property type="project" value="UniProtKB-SubCell"/>
</dbReference>
<dbReference type="Ensembl" id="ENSECRT00000008198.1">
    <property type="protein sequence ID" value="ENSECRP00000008068.1"/>
    <property type="gene ID" value="ENSECRG00000005386.1"/>
</dbReference>
<dbReference type="SUPFAM" id="SSF103657">
    <property type="entry name" value="BAR/IMD domain-like"/>
    <property type="match status" value="1"/>
</dbReference>
<feature type="compositionally biased region" description="Polar residues" evidence="8">
    <location>
        <begin position="367"/>
        <end position="381"/>
    </location>
</feature>
<evidence type="ECO:0000256" key="3">
    <source>
        <dbReference type="ARBA" id="ARBA00022443"/>
    </source>
</evidence>
<evidence type="ECO:0000256" key="5">
    <source>
        <dbReference type="ARBA" id="ARBA00023054"/>
    </source>
</evidence>
<protein>
    <submittedName>
        <fullName evidence="11">Bridging integrator 2a</fullName>
    </submittedName>
</protein>
<evidence type="ECO:0000256" key="6">
    <source>
        <dbReference type="ARBA" id="ARBA00023136"/>
    </source>
</evidence>
<dbReference type="Proteomes" id="UP000694620">
    <property type="component" value="Chromosome 3"/>
</dbReference>
<accession>A0A8C4RV18</accession>
<dbReference type="InterPro" id="IPR027267">
    <property type="entry name" value="AH/BAR_dom_sf"/>
</dbReference>
<keyword evidence="4" id="KW-0963">Cytoplasm</keyword>
<evidence type="ECO:0000313" key="12">
    <source>
        <dbReference type="Proteomes" id="UP000694620"/>
    </source>
</evidence>
<dbReference type="PANTHER" id="PTHR46514:SF1">
    <property type="entry name" value="BRIDGING INTEGRATOR 2"/>
    <property type="match status" value="1"/>
</dbReference>